<evidence type="ECO:0000256" key="4">
    <source>
        <dbReference type="ARBA" id="ARBA00023163"/>
    </source>
</evidence>
<dbReference type="Gene3D" id="1.10.10.10">
    <property type="entry name" value="Winged helix-like DNA-binding domain superfamily/Winged helix DNA-binding domain"/>
    <property type="match status" value="1"/>
</dbReference>
<gene>
    <name evidence="6" type="ORF">ERW49_10345</name>
</gene>
<comment type="caution">
    <text evidence="6">The sequence shown here is derived from an EMBL/GenBank/DDBJ whole genome shotgun (WGS) entry which is preliminary data.</text>
</comment>
<dbReference type="PANTHER" id="PTHR30126">
    <property type="entry name" value="HTH-TYPE TRANSCRIPTIONAL REGULATOR"/>
    <property type="match status" value="1"/>
</dbReference>
<dbReference type="EMBL" id="SEZJ01000007">
    <property type="protein sequence ID" value="RYU46484.1"/>
    <property type="molecule type" value="Genomic_DNA"/>
</dbReference>
<accession>A0A4Q5KM59</accession>
<keyword evidence="3" id="KW-0238">DNA-binding</keyword>
<dbReference type="RefSeq" id="WP_130087308.1">
    <property type="nucleotide sequence ID" value="NZ_SEZJ01000007.1"/>
</dbReference>
<evidence type="ECO:0000256" key="3">
    <source>
        <dbReference type="ARBA" id="ARBA00023125"/>
    </source>
</evidence>
<dbReference type="InterPro" id="IPR036390">
    <property type="entry name" value="WH_DNA-bd_sf"/>
</dbReference>
<dbReference type="GO" id="GO:0003700">
    <property type="term" value="F:DNA-binding transcription factor activity"/>
    <property type="evidence" value="ECO:0007669"/>
    <property type="project" value="InterPro"/>
</dbReference>
<evidence type="ECO:0000256" key="1">
    <source>
        <dbReference type="ARBA" id="ARBA00009437"/>
    </source>
</evidence>
<dbReference type="InterPro" id="IPR000847">
    <property type="entry name" value="LysR_HTH_N"/>
</dbReference>
<evidence type="ECO:0000313" key="6">
    <source>
        <dbReference type="EMBL" id="RYU46484.1"/>
    </source>
</evidence>
<sequence length="299" mass="34383">MHTLEQVSAFVAVYEQGSYSSAARKLKKSRTTVREHVVAYEDLLGYSLFVIEGRKAIPTEKADHLYHRAKLVEKQNRSLFVQSQALYESNVHTVTIYYDVITPLSLITHIEKRVMDYNSDIVINWKHRTRQEAMDKLQEGECDIAIMPYRGQLFAEKEVTWKAIKPIQVGCYAGVNSPLALIDDLKIENLMLDTQYVTENFVTLKLNFTSVQVSPKMHTVSNNDLLCELVKQHGWTIMPRHYMTSYVERGEVVELKLKELGSNVSFGLNAFYCYGKAEVEVFGLILEWIEEWGEALARC</sequence>
<keyword evidence="2" id="KW-0805">Transcription regulation</keyword>
<dbReference type="SUPFAM" id="SSF53850">
    <property type="entry name" value="Periplasmic binding protein-like II"/>
    <property type="match status" value="1"/>
</dbReference>
<dbReference type="InterPro" id="IPR036388">
    <property type="entry name" value="WH-like_DNA-bd_sf"/>
</dbReference>
<dbReference type="InterPro" id="IPR005119">
    <property type="entry name" value="LysR_subst-bd"/>
</dbReference>
<dbReference type="OrthoDB" id="5858319at2"/>
<dbReference type="PROSITE" id="PS50931">
    <property type="entry name" value="HTH_LYSR"/>
    <property type="match status" value="1"/>
</dbReference>
<protein>
    <submittedName>
        <fullName evidence="6">LysR family transcriptional regulator</fullName>
    </submittedName>
</protein>
<keyword evidence="4" id="KW-0804">Transcription</keyword>
<comment type="similarity">
    <text evidence="1">Belongs to the LysR transcriptional regulatory family.</text>
</comment>
<dbReference type="AlphaFoldDB" id="A0A4Q5KM59"/>
<evidence type="ECO:0000259" key="5">
    <source>
        <dbReference type="PROSITE" id="PS50931"/>
    </source>
</evidence>
<name>A0A4Q5KM59_9GAMM</name>
<dbReference type="Proteomes" id="UP000293465">
    <property type="component" value="Unassembled WGS sequence"/>
</dbReference>
<feature type="domain" description="HTH lysR-type" evidence="5">
    <location>
        <begin position="1"/>
        <end position="59"/>
    </location>
</feature>
<dbReference type="Gene3D" id="3.40.190.290">
    <property type="match status" value="1"/>
</dbReference>
<evidence type="ECO:0000313" key="7">
    <source>
        <dbReference type="Proteomes" id="UP000293465"/>
    </source>
</evidence>
<dbReference type="GeneID" id="56275452"/>
<dbReference type="Pfam" id="PF03466">
    <property type="entry name" value="LysR_substrate"/>
    <property type="match status" value="1"/>
</dbReference>
<dbReference type="Pfam" id="PF00126">
    <property type="entry name" value="HTH_1"/>
    <property type="match status" value="1"/>
</dbReference>
<dbReference type="PANTHER" id="PTHR30126:SF91">
    <property type="entry name" value="LYSR FAMILY TRANSCRIPTIONAL REGULATOR"/>
    <property type="match status" value="1"/>
</dbReference>
<dbReference type="SUPFAM" id="SSF46785">
    <property type="entry name" value="Winged helix' DNA-binding domain"/>
    <property type="match status" value="1"/>
</dbReference>
<evidence type="ECO:0000256" key="2">
    <source>
        <dbReference type="ARBA" id="ARBA00023015"/>
    </source>
</evidence>
<organism evidence="6 7">
    <name type="scientific">Aliivibrio finisterrensis</name>
    <dbReference type="NCBI Taxonomy" id="511998"/>
    <lineage>
        <taxon>Bacteria</taxon>
        <taxon>Pseudomonadati</taxon>
        <taxon>Pseudomonadota</taxon>
        <taxon>Gammaproteobacteria</taxon>
        <taxon>Vibrionales</taxon>
        <taxon>Vibrionaceae</taxon>
        <taxon>Aliivibrio</taxon>
    </lineage>
</organism>
<proteinExistence type="inferred from homology"/>
<reference evidence="6 7" key="1">
    <citation type="submission" date="2019-02" db="EMBL/GenBank/DDBJ databases">
        <title>Genome sequences of Aliivibrio finisterrensis strains from farmed Atlantic salmon.</title>
        <authorList>
            <person name="Bowman J.P."/>
        </authorList>
    </citation>
    <scope>NUCLEOTIDE SEQUENCE [LARGE SCALE GENOMIC DNA]</scope>
    <source>
        <strain evidence="6 7">A32</strain>
    </source>
</reference>
<dbReference type="GO" id="GO:0000976">
    <property type="term" value="F:transcription cis-regulatory region binding"/>
    <property type="evidence" value="ECO:0007669"/>
    <property type="project" value="TreeGrafter"/>
</dbReference>